<accession>A0A0H4KTJ4</accession>
<keyword evidence="4" id="KW-1133">Transmembrane helix</keyword>
<proteinExistence type="predicted"/>
<evidence type="ECO:0000313" key="6">
    <source>
        <dbReference type="EMBL" id="AKO91608.1"/>
    </source>
</evidence>
<keyword evidence="7" id="KW-1185">Reference proteome</keyword>
<evidence type="ECO:0000256" key="4">
    <source>
        <dbReference type="ARBA" id="ARBA00022989"/>
    </source>
</evidence>
<protein>
    <submittedName>
        <fullName evidence="6">Uncharacterized protein</fullName>
    </submittedName>
</protein>
<evidence type="ECO:0000256" key="3">
    <source>
        <dbReference type="ARBA" id="ARBA00022692"/>
    </source>
</evidence>
<accession>A0A1X7F1U3</accession>
<evidence type="ECO:0000256" key="1">
    <source>
        <dbReference type="ARBA" id="ARBA00004651"/>
    </source>
</evidence>
<dbReference type="PANTHER" id="PTHR40077:SF1">
    <property type="entry name" value="MEMBRANE PROTEIN"/>
    <property type="match status" value="1"/>
</dbReference>
<dbReference type="GO" id="GO:0005886">
    <property type="term" value="C:plasma membrane"/>
    <property type="evidence" value="ECO:0007669"/>
    <property type="project" value="UniProtKB-SubCell"/>
</dbReference>
<dbReference type="NCBIfam" id="TIGR03954">
    <property type="entry name" value="integ_memb_HG"/>
    <property type="match status" value="1"/>
</dbReference>
<dbReference type="KEGG" id="beo:BEH_05515"/>
<dbReference type="PANTHER" id="PTHR40077">
    <property type="entry name" value="MEMBRANE PROTEIN-RELATED"/>
    <property type="match status" value="1"/>
</dbReference>
<reference evidence="7" key="2">
    <citation type="submission" date="2015-06" db="EMBL/GenBank/DDBJ databases">
        <title>Genome Sequence of Bacillus endophyticus and Analysis of its Companion Mechanism in the Ketogulonigenium vulgare-Bacillus strain Consortium.</title>
        <authorList>
            <person name="Jia N."/>
            <person name="Du J."/>
            <person name="Ding M.-Z."/>
            <person name="Gao F."/>
            <person name="Yuan Y.-J."/>
        </authorList>
    </citation>
    <scope>NUCLEOTIDE SEQUENCE [LARGE SCALE GENOMIC DNA]</scope>
    <source>
        <strain evidence="7">Hbe603</strain>
    </source>
</reference>
<dbReference type="Pfam" id="PF12823">
    <property type="entry name" value="DUF3817"/>
    <property type="match status" value="1"/>
</dbReference>
<keyword evidence="2" id="KW-1003">Cell membrane</keyword>
<dbReference type="PATRIC" id="fig|135735.6.peg.1088"/>
<comment type="subcellular location">
    <subcellularLocation>
        <location evidence="1">Cell membrane</location>
        <topology evidence="1">Multi-pass membrane protein</topology>
    </subcellularLocation>
</comment>
<keyword evidence="3" id="KW-0812">Transmembrane</keyword>
<dbReference type="RefSeq" id="WP_019393054.1">
    <property type="nucleotide sequence ID" value="NZ_ALIM01000023.1"/>
</dbReference>
<evidence type="ECO:0000256" key="5">
    <source>
        <dbReference type="ARBA" id="ARBA00023136"/>
    </source>
</evidence>
<dbReference type="InterPro" id="IPR023845">
    <property type="entry name" value="DUF3817_TM"/>
</dbReference>
<dbReference type="Proteomes" id="UP000036202">
    <property type="component" value="Chromosome"/>
</dbReference>
<organism evidence="6 7">
    <name type="scientific">Priestia filamentosa</name>
    <dbReference type="NCBI Taxonomy" id="1402861"/>
    <lineage>
        <taxon>Bacteria</taxon>
        <taxon>Bacillati</taxon>
        <taxon>Bacillota</taxon>
        <taxon>Bacilli</taxon>
        <taxon>Bacillales</taxon>
        <taxon>Bacillaceae</taxon>
        <taxon>Priestia</taxon>
    </lineage>
</organism>
<sequence>MMNSPLGGMRFVGLIEGLSLLALLGIAMPLKYMANIPEVVTVVGSIHGGLFVLYILMVGYVTMKVRWSYKWIVSALLASVIPFGNFILDTKLRKFSA</sequence>
<dbReference type="AlphaFoldDB" id="A0A1X7F1U3"/>
<reference evidence="6 7" key="1">
    <citation type="journal article" date="2015" name="PLoS ONE">
        <title>Genome Sequence of Bacillus endophyticus and Analysis of Its Companion Mechanism in the Ketogulonigenium vulgare-Bacillus Strain Consortium.</title>
        <authorList>
            <person name="Jia N."/>
            <person name="Du J."/>
            <person name="Ding M.Z."/>
            <person name="Gao F."/>
            <person name="Yuan Y.J."/>
        </authorList>
    </citation>
    <scope>NUCLEOTIDE SEQUENCE [LARGE SCALE GENOMIC DNA]</scope>
    <source>
        <strain evidence="6 7">Hbe603</strain>
    </source>
</reference>
<evidence type="ECO:0000256" key="2">
    <source>
        <dbReference type="ARBA" id="ARBA00022475"/>
    </source>
</evidence>
<name>A0A1X7F1U3_9BACI</name>
<gene>
    <name evidence="6" type="ORF">BEH_05515</name>
</gene>
<evidence type="ECO:0000313" key="7">
    <source>
        <dbReference type="Proteomes" id="UP000036202"/>
    </source>
</evidence>
<dbReference type="OrthoDB" id="1121311at2"/>
<keyword evidence="5" id="KW-0472">Membrane</keyword>
<dbReference type="EMBL" id="CP011974">
    <property type="protein sequence ID" value="AKO91608.1"/>
    <property type="molecule type" value="Genomic_DNA"/>
</dbReference>
<dbReference type="GeneID" id="93702341"/>